<accession>A0AAD6FCW2</accession>
<organism evidence="2 3">
    <name type="scientific">Pogonophryne albipinna</name>
    <dbReference type="NCBI Taxonomy" id="1090488"/>
    <lineage>
        <taxon>Eukaryota</taxon>
        <taxon>Metazoa</taxon>
        <taxon>Chordata</taxon>
        <taxon>Craniata</taxon>
        <taxon>Vertebrata</taxon>
        <taxon>Euteleostomi</taxon>
        <taxon>Actinopterygii</taxon>
        <taxon>Neopterygii</taxon>
        <taxon>Teleostei</taxon>
        <taxon>Neoteleostei</taxon>
        <taxon>Acanthomorphata</taxon>
        <taxon>Eupercaria</taxon>
        <taxon>Perciformes</taxon>
        <taxon>Notothenioidei</taxon>
        <taxon>Pogonophryne</taxon>
    </lineage>
</organism>
<sequence length="166" mass="19430">MCLLDATYRTCRYSVPLFFLCVRTNVCYAVVGLFVTQSETTADVKEALQVFKEWNPDWSPSHFMVDFSEVEIGALEEEFQGSKEAKVCKDNDKVRAWFSNKWLPEAKRWVHVFRDEDLKVAIYTNNGVERQNETLKYSHLEGYKNCSLSEMLTVLVTDFLPRTYRK</sequence>
<comment type="caution">
    <text evidence="2">The sequence shown here is derived from an EMBL/GenBank/DDBJ whole genome shotgun (WGS) entry which is preliminary data.</text>
</comment>
<reference evidence="2" key="1">
    <citation type="submission" date="2022-11" db="EMBL/GenBank/DDBJ databases">
        <title>Chromosome-level genome of Pogonophryne albipinna.</title>
        <authorList>
            <person name="Jo E."/>
        </authorList>
    </citation>
    <scope>NUCLEOTIDE SEQUENCE</scope>
    <source>
        <strain evidence="2">SGF0006</strain>
        <tissue evidence="2">Muscle</tissue>
    </source>
</reference>
<name>A0AAD6FCW2_9TELE</name>
<dbReference type="PANTHER" id="PTHR47456">
    <property type="entry name" value="PHD-TYPE DOMAIN-CONTAINING PROTEIN"/>
    <property type="match status" value="1"/>
</dbReference>
<dbReference type="Proteomes" id="UP001219934">
    <property type="component" value="Unassembled WGS sequence"/>
</dbReference>
<protein>
    <recommendedName>
        <fullName evidence="1">ZSWIM1/3 RNaseH-like domain-containing protein</fullName>
    </recommendedName>
</protein>
<evidence type="ECO:0000259" key="1">
    <source>
        <dbReference type="Pfam" id="PF21056"/>
    </source>
</evidence>
<dbReference type="PANTHER" id="PTHR47456:SF4">
    <property type="entry name" value="SWIM-TYPE DOMAIN-CONTAINING PROTEIN"/>
    <property type="match status" value="1"/>
</dbReference>
<dbReference type="InterPro" id="IPR048324">
    <property type="entry name" value="ZSWIM1-3_RNaseH-like"/>
</dbReference>
<dbReference type="AlphaFoldDB" id="A0AAD6FCW2"/>
<feature type="domain" description="ZSWIM1/3 RNaseH-like" evidence="1">
    <location>
        <begin position="2"/>
        <end position="80"/>
    </location>
</feature>
<dbReference type="Pfam" id="PF21056">
    <property type="entry name" value="ZSWIM1-3_RNaseH-like"/>
    <property type="match status" value="1"/>
</dbReference>
<dbReference type="EMBL" id="JAPTMU010000016">
    <property type="protein sequence ID" value="KAJ4930314.1"/>
    <property type="molecule type" value="Genomic_DNA"/>
</dbReference>
<gene>
    <name evidence="2" type="ORF">JOQ06_019318</name>
</gene>
<proteinExistence type="predicted"/>
<evidence type="ECO:0000313" key="3">
    <source>
        <dbReference type="Proteomes" id="UP001219934"/>
    </source>
</evidence>
<keyword evidence="3" id="KW-1185">Reference proteome</keyword>
<evidence type="ECO:0000313" key="2">
    <source>
        <dbReference type="EMBL" id="KAJ4930314.1"/>
    </source>
</evidence>